<evidence type="ECO:0000256" key="3">
    <source>
        <dbReference type="ARBA" id="ARBA00022723"/>
    </source>
</evidence>
<feature type="compositionally biased region" description="Polar residues" evidence="13">
    <location>
        <begin position="587"/>
        <end position="597"/>
    </location>
</feature>
<dbReference type="GO" id="GO:0000175">
    <property type="term" value="F:3'-5'-RNA exonuclease activity"/>
    <property type="evidence" value="ECO:0007669"/>
    <property type="project" value="InterPro"/>
</dbReference>
<evidence type="ECO:0000256" key="6">
    <source>
        <dbReference type="ARBA" id="ARBA00022833"/>
    </source>
</evidence>
<keyword evidence="2" id="KW-0540">Nuclease</keyword>
<evidence type="ECO:0000313" key="16">
    <source>
        <dbReference type="Proteomes" id="UP000551758"/>
    </source>
</evidence>
<dbReference type="Proteomes" id="UP000551758">
    <property type="component" value="Unassembled WGS sequence"/>
</dbReference>
<evidence type="ECO:0000256" key="10">
    <source>
        <dbReference type="ARBA" id="ARBA00068097"/>
    </source>
</evidence>
<dbReference type="InterPro" id="IPR051274">
    <property type="entry name" value="3-5_Exoribonuclease"/>
</dbReference>
<protein>
    <recommendedName>
        <fullName evidence="10">ERI1 exoribonuclease 2</fullName>
    </recommendedName>
    <alternativeName>
        <fullName evidence="11">Exonuclease domain-containing protein 1</fullName>
    </alternativeName>
</protein>
<dbReference type="PANTHER" id="PTHR23044:SF61">
    <property type="entry name" value="3'-5' EXORIBONUCLEASE 1-RELATED"/>
    <property type="match status" value="1"/>
</dbReference>
<keyword evidence="5" id="KW-0378">Hydrolase</keyword>
<gene>
    <name evidence="15" type="ORF">HPG69_005096</name>
</gene>
<keyword evidence="3" id="KW-0479">Metal-binding</keyword>
<feature type="domain" description="GRF-type" evidence="14">
    <location>
        <begin position="680"/>
        <end position="726"/>
    </location>
</feature>
<feature type="region of interest" description="Disordered" evidence="13">
    <location>
        <begin position="571"/>
        <end position="597"/>
    </location>
</feature>
<evidence type="ECO:0000256" key="7">
    <source>
        <dbReference type="ARBA" id="ARBA00022839"/>
    </source>
</evidence>
<dbReference type="InterPro" id="IPR036397">
    <property type="entry name" value="RNaseH_sf"/>
</dbReference>
<evidence type="ECO:0000256" key="11">
    <source>
        <dbReference type="ARBA" id="ARBA00083876"/>
    </source>
</evidence>
<evidence type="ECO:0000256" key="4">
    <source>
        <dbReference type="ARBA" id="ARBA00022771"/>
    </source>
</evidence>
<dbReference type="PANTHER" id="PTHR23044">
    <property type="entry name" value="3'-5' EXONUCLEASE ERI1-RELATED"/>
    <property type="match status" value="1"/>
</dbReference>
<evidence type="ECO:0000313" key="15">
    <source>
        <dbReference type="EMBL" id="KAF5914246.1"/>
    </source>
</evidence>
<keyword evidence="6" id="KW-0862">Zinc</keyword>
<keyword evidence="8" id="KW-0460">Magnesium</keyword>
<dbReference type="SMART" id="SM00479">
    <property type="entry name" value="EXOIII"/>
    <property type="match status" value="1"/>
</dbReference>
<evidence type="ECO:0000259" key="14">
    <source>
        <dbReference type="PROSITE" id="PS51999"/>
    </source>
</evidence>
<accession>A0A7J7EFQ2</accession>
<dbReference type="InterPro" id="IPR012337">
    <property type="entry name" value="RNaseH-like_sf"/>
</dbReference>
<dbReference type="PROSITE" id="PS51999">
    <property type="entry name" value="ZF_GRF"/>
    <property type="match status" value="1"/>
</dbReference>
<dbReference type="InterPro" id="IPR013520">
    <property type="entry name" value="Ribonucl_H"/>
</dbReference>
<keyword evidence="4 12" id="KW-0863">Zinc-finger</keyword>
<organism evidence="15 16">
    <name type="scientific">Diceros bicornis minor</name>
    <name type="common">South-central black rhinoceros</name>
    <dbReference type="NCBI Taxonomy" id="77932"/>
    <lineage>
        <taxon>Eukaryota</taxon>
        <taxon>Metazoa</taxon>
        <taxon>Chordata</taxon>
        <taxon>Craniata</taxon>
        <taxon>Vertebrata</taxon>
        <taxon>Euteleostomi</taxon>
        <taxon>Mammalia</taxon>
        <taxon>Eutheria</taxon>
        <taxon>Laurasiatheria</taxon>
        <taxon>Perissodactyla</taxon>
        <taxon>Rhinocerotidae</taxon>
        <taxon>Diceros</taxon>
    </lineage>
</organism>
<evidence type="ECO:0000256" key="9">
    <source>
        <dbReference type="ARBA" id="ARBA00038042"/>
    </source>
</evidence>
<dbReference type="GO" id="GO:0008270">
    <property type="term" value="F:zinc ion binding"/>
    <property type="evidence" value="ECO:0007669"/>
    <property type="project" value="UniProtKB-KW"/>
</dbReference>
<evidence type="ECO:0000256" key="8">
    <source>
        <dbReference type="ARBA" id="ARBA00022842"/>
    </source>
</evidence>
<dbReference type="FunFam" id="3.30.420.10:FF:000062">
    <property type="entry name" value="ERI1 exoribonuclease 2 isoform X1"/>
    <property type="match status" value="1"/>
</dbReference>
<dbReference type="EMBL" id="JACDTQ010003365">
    <property type="protein sequence ID" value="KAF5914246.1"/>
    <property type="molecule type" value="Genomic_DNA"/>
</dbReference>
<proteinExistence type="inferred from homology"/>
<dbReference type="Pfam" id="PF06839">
    <property type="entry name" value="Zn_ribbon_GRF"/>
    <property type="match status" value="1"/>
</dbReference>
<evidence type="ECO:0000256" key="2">
    <source>
        <dbReference type="ARBA" id="ARBA00022722"/>
    </source>
</evidence>
<comment type="cofactor">
    <cofactor evidence="1">
        <name>Mg(2+)</name>
        <dbReference type="ChEBI" id="CHEBI:18420"/>
    </cofactor>
</comment>
<dbReference type="Gene3D" id="3.30.420.10">
    <property type="entry name" value="Ribonuclease H-like superfamily/Ribonuclease H"/>
    <property type="match status" value="1"/>
</dbReference>
<comment type="caution">
    <text evidence="15">The sequence shown here is derived from an EMBL/GenBank/DDBJ whole genome shotgun (WGS) entry which is preliminary data.</text>
</comment>
<keyword evidence="7" id="KW-0269">Exonuclease</keyword>
<evidence type="ECO:0000256" key="5">
    <source>
        <dbReference type="ARBA" id="ARBA00022801"/>
    </source>
</evidence>
<dbReference type="InterPro" id="IPR047201">
    <property type="entry name" value="ERI-1_3'hExo-like"/>
</dbReference>
<evidence type="ECO:0000256" key="12">
    <source>
        <dbReference type="PROSITE-ProRule" id="PRU01343"/>
    </source>
</evidence>
<dbReference type="SUPFAM" id="SSF53098">
    <property type="entry name" value="Ribonuclease H-like"/>
    <property type="match status" value="1"/>
</dbReference>
<name>A0A7J7EFQ2_DICBM</name>
<dbReference type="AlphaFoldDB" id="A0A7J7EFQ2"/>
<evidence type="ECO:0000256" key="1">
    <source>
        <dbReference type="ARBA" id="ARBA00001946"/>
    </source>
</evidence>
<evidence type="ECO:0000256" key="13">
    <source>
        <dbReference type="SAM" id="MobiDB-lite"/>
    </source>
</evidence>
<dbReference type="InterPro" id="IPR010666">
    <property type="entry name" value="Znf_GRF"/>
</dbReference>
<dbReference type="Pfam" id="PF00929">
    <property type="entry name" value="RNase_T"/>
    <property type="match status" value="1"/>
</dbReference>
<keyword evidence="16" id="KW-1185">Reference proteome</keyword>
<dbReference type="CDD" id="cd06133">
    <property type="entry name" value="ERI-1_3'hExo_like"/>
    <property type="match status" value="1"/>
</dbReference>
<reference evidence="15 16" key="1">
    <citation type="journal article" date="2020" name="Mol. Biol. Evol.">
        <title>Interspecific Gene Flow and the Evolution of Specialization in Black and White Rhinoceros.</title>
        <authorList>
            <person name="Moodley Y."/>
            <person name="Westbury M.V."/>
            <person name="Russo I.M."/>
            <person name="Gopalakrishnan S."/>
            <person name="Rakotoarivelo A."/>
            <person name="Olsen R.A."/>
            <person name="Prost S."/>
            <person name="Tunstall T."/>
            <person name="Ryder O.A."/>
            <person name="Dalen L."/>
            <person name="Bruford M.W."/>
        </authorList>
    </citation>
    <scope>NUCLEOTIDE SEQUENCE [LARGE SCALE GENOMIC DNA]</scope>
    <source>
        <strain evidence="15">SBR-YM</strain>
        <tissue evidence="15">Skin</tissue>
    </source>
</reference>
<feature type="compositionally biased region" description="Low complexity" evidence="13">
    <location>
        <begin position="642"/>
        <end position="652"/>
    </location>
</feature>
<dbReference type="GO" id="GO:0003676">
    <property type="term" value="F:nucleic acid binding"/>
    <property type="evidence" value="ECO:0007669"/>
    <property type="project" value="InterPro"/>
</dbReference>
<comment type="similarity">
    <text evidence="9">Belongs to the ERI2 family.</text>
</comment>
<feature type="region of interest" description="Disordered" evidence="13">
    <location>
        <begin position="618"/>
        <end position="657"/>
    </location>
</feature>
<sequence>MATKRLARYAREFRAGGARGRALPSAADWAGAAAASASMLWSPGLSHLRSVARAERPQPAASGRSVREGYTISLLAYSNGSVNEFVEHIGLFYTFRQLGLIRRKSIAPANGNLGRSKSKQLFDYLIVIDFESTCWNDGKRHQSQEIIEFPAVLLNTSTGVIESEFQAYVQPQEHPILSEFCMELTGIKQAQVDEGVPLEICLSQFCKWIQKIQQQKKIIFATGVADLSTSEVKLCAFVTWSDWDLGVCLEYECKRKQLLKPMFLNSWIDLRLTYKIFYRRKPKGLSGALQEVGIEFLGREHSGLDDSRNTALLAWKMIRDGCLMKITRSLNKVSGVLPLYSVISNSRIEETSSCNNSIQGPSIFDSERKNTINSHEKVKMTSIGVNSPIKVQQDQLQLKSGIKVGLHTVNSCLSLSNAKSSTSLGQLQSLSLNTPMQKQLTSEHLAFNTKSKSSTIDSELVLVSTTISSVNRVSDTEMSSALDGLPMLAEWEDVALLPASQPEQNIDFIPAISDSNLDTSFNSGERLMVLNESEMLSHENLEGTEETPQKAETSKSIVYKSPHTTIYNVKEAQDPGSDVSDFKLPESKSSSFNSVKANMSQPSVLGKHPLLLRGTKRSPSIPPAFPPAKKQTFTIHEEKPTSSAGSPGRSSSQKVLHSNLTSTVNLQKPWKSGRMTPPLCKCGRRSKRLVVSNNGPNHGKVFYCCPIGKYQENRKCCGYFKWEQTLQKERANSIVLSHSPGELTCSSPETSPDCDRNVNFSTENSLRLRPSMRN</sequence>